<name>A0A0A2VZJ8_BEABA</name>
<proteinExistence type="predicted"/>
<dbReference type="EMBL" id="ANFO01000044">
    <property type="protein sequence ID" value="KGQ13331.1"/>
    <property type="molecule type" value="Genomic_DNA"/>
</dbReference>
<sequence>MKNIKLEKVFIAGGYGMIGAAIAGQIREHFPAVELVIAGRNPAKGAKLIEQLGFASLACIDLTGTEVPEQAATAQLIIAAVPDPKNLLAEFAIKNNIAFINITQATGDAILPLLNLTQRYQPAQPVVPLGYYEAGLFLPLVSLLAADFSVIDSVQLSALHDPADPLGELSSSELGNELAPALIRDSGSWAYSSTSREITLQNGDVIQGVPFSILDVTAVAAMTHASTVRLDIAAGTSMGMRQHGNPSIDLYVDITGTDYAGEHVSKRVVASDPHGQAHMTAFGVLTVIKAMLKSEKDGLLAAETLLDMAEALQQMKDAGIGVFRG</sequence>
<dbReference type="AlphaFoldDB" id="A0A0A2VZJ8"/>
<dbReference type="Proteomes" id="UP000030106">
    <property type="component" value="Unassembled WGS sequence"/>
</dbReference>
<reference evidence="1 2" key="1">
    <citation type="submission" date="2012-10" db="EMBL/GenBank/DDBJ databases">
        <title>Genome sequencing and analysis of entomopathogenic fungi Beauveria bassiana D1-5.</title>
        <authorList>
            <person name="Li Q."/>
            <person name="Wang L."/>
            <person name="Zhang Z."/>
            <person name="Wang Q."/>
            <person name="Ren J."/>
            <person name="Wang M."/>
            <person name="Xu W."/>
            <person name="Wang J."/>
            <person name="Lu Y."/>
            <person name="Du Q."/>
            <person name="Sun Z."/>
        </authorList>
    </citation>
    <scope>NUCLEOTIDE SEQUENCE [LARGE SCALE GENOMIC DNA]</scope>
    <source>
        <strain evidence="1 2">D1-5</strain>
    </source>
</reference>
<dbReference type="InterPro" id="IPR036291">
    <property type="entry name" value="NAD(P)-bd_dom_sf"/>
</dbReference>
<accession>A0A0A2VZJ8</accession>
<gene>
    <name evidence="1" type="ORF">BBAD15_g867</name>
</gene>
<dbReference type="SUPFAM" id="SSF51735">
    <property type="entry name" value="NAD(P)-binding Rossmann-fold domains"/>
    <property type="match status" value="1"/>
</dbReference>
<protein>
    <submittedName>
        <fullName evidence="1">Uncharacterized protein</fullName>
    </submittedName>
</protein>
<dbReference type="Gene3D" id="3.40.50.720">
    <property type="entry name" value="NAD(P)-binding Rossmann-like Domain"/>
    <property type="match status" value="1"/>
</dbReference>
<comment type="caution">
    <text evidence="1">The sequence shown here is derived from an EMBL/GenBank/DDBJ whole genome shotgun (WGS) entry which is preliminary data.</text>
</comment>
<evidence type="ECO:0000313" key="1">
    <source>
        <dbReference type="EMBL" id="KGQ13331.1"/>
    </source>
</evidence>
<dbReference type="HOGENOM" id="CLU_065104_1_0_1"/>
<organism evidence="1 2">
    <name type="scientific">Beauveria bassiana D1-5</name>
    <dbReference type="NCBI Taxonomy" id="1245745"/>
    <lineage>
        <taxon>Eukaryota</taxon>
        <taxon>Fungi</taxon>
        <taxon>Dikarya</taxon>
        <taxon>Ascomycota</taxon>
        <taxon>Pezizomycotina</taxon>
        <taxon>Sordariomycetes</taxon>
        <taxon>Hypocreomycetidae</taxon>
        <taxon>Hypocreales</taxon>
        <taxon>Cordycipitaceae</taxon>
        <taxon>Beauveria</taxon>
    </lineage>
</organism>
<evidence type="ECO:0000313" key="2">
    <source>
        <dbReference type="Proteomes" id="UP000030106"/>
    </source>
</evidence>